<name>N1PK56_DOTSN</name>
<dbReference type="HOGENOM" id="CLU_085139_0_0_1"/>
<evidence type="ECO:0000313" key="1">
    <source>
        <dbReference type="EMBL" id="EME41950.1"/>
    </source>
</evidence>
<sequence length="205" mass="23438">MRYPRTPADVDGAILWLSRASNYKLPPELLKVILPQADYDSIRFHASADHAYTESSDGPETTPMPYLETCPLRYLDKINSETPCRIRRLHLEVSGRDQGWVTAQDGKSWSWFELGKRKTGGATGTEEEVERGLVWCRNPVAGIQYKEQKLTYDADDHEKTGEALQEWVQGLENGDKIAIVPMARFGGWECNVRRARIEVEVEVWR</sequence>
<dbReference type="OrthoDB" id="195446at2759"/>
<dbReference type="Proteomes" id="UP000016933">
    <property type="component" value="Unassembled WGS sequence"/>
</dbReference>
<organism evidence="1 2">
    <name type="scientific">Dothistroma septosporum (strain NZE10 / CBS 128990)</name>
    <name type="common">Red band needle blight fungus</name>
    <name type="synonym">Mycosphaerella pini</name>
    <dbReference type="NCBI Taxonomy" id="675120"/>
    <lineage>
        <taxon>Eukaryota</taxon>
        <taxon>Fungi</taxon>
        <taxon>Dikarya</taxon>
        <taxon>Ascomycota</taxon>
        <taxon>Pezizomycotina</taxon>
        <taxon>Dothideomycetes</taxon>
        <taxon>Dothideomycetidae</taxon>
        <taxon>Mycosphaerellales</taxon>
        <taxon>Mycosphaerellaceae</taxon>
        <taxon>Dothistroma</taxon>
    </lineage>
</organism>
<evidence type="ECO:0000313" key="2">
    <source>
        <dbReference type="Proteomes" id="UP000016933"/>
    </source>
</evidence>
<dbReference type="EMBL" id="KB446542">
    <property type="protein sequence ID" value="EME41950.1"/>
    <property type="molecule type" value="Genomic_DNA"/>
</dbReference>
<gene>
    <name evidence="1" type="ORF">DOTSEDRAFT_135263</name>
</gene>
<dbReference type="STRING" id="675120.N1PK56"/>
<reference evidence="1 2" key="2">
    <citation type="journal article" date="2012" name="PLoS Pathog.">
        <title>Diverse lifestyles and strategies of plant pathogenesis encoded in the genomes of eighteen Dothideomycetes fungi.</title>
        <authorList>
            <person name="Ohm R.A."/>
            <person name="Feau N."/>
            <person name="Henrissat B."/>
            <person name="Schoch C.L."/>
            <person name="Horwitz B.A."/>
            <person name="Barry K.W."/>
            <person name="Condon B.J."/>
            <person name="Copeland A.C."/>
            <person name="Dhillon B."/>
            <person name="Glaser F."/>
            <person name="Hesse C.N."/>
            <person name="Kosti I."/>
            <person name="LaButti K."/>
            <person name="Lindquist E.A."/>
            <person name="Lucas S."/>
            <person name="Salamov A.A."/>
            <person name="Bradshaw R.E."/>
            <person name="Ciuffetti L."/>
            <person name="Hamelin R.C."/>
            <person name="Kema G.H.J."/>
            <person name="Lawrence C."/>
            <person name="Scott J.A."/>
            <person name="Spatafora J.W."/>
            <person name="Turgeon B.G."/>
            <person name="de Wit P.J.G.M."/>
            <person name="Zhong S."/>
            <person name="Goodwin S.B."/>
            <person name="Grigoriev I.V."/>
        </authorList>
    </citation>
    <scope>NUCLEOTIDE SEQUENCE [LARGE SCALE GENOMIC DNA]</scope>
    <source>
        <strain evidence="2">NZE10 / CBS 128990</strain>
    </source>
</reference>
<accession>N1PK56</accession>
<protein>
    <submittedName>
        <fullName evidence="1">Uncharacterized protein</fullName>
    </submittedName>
</protein>
<reference evidence="2" key="1">
    <citation type="journal article" date="2012" name="PLoS Genet.">
        <title>The genomes of the fungal plant pathogens Cladosporium fulvum and Dothistroma septosporum reveal adaptation to different hosts and lifestyles but also signatures of common ancestry.</title>
        <authorList>
            <person name="de Wit P.J.G.M."/>
            <person name="van der Burgt A."/>
            <person name="Oekmen B."/>
            <person name="Stergiopoulos I."/>
            <person name="Abd-Elsalam K.A."/>
            <person name="Aerts A.L."/>
            <person name="Bahkali A.H."/>
            <person name="Beenen H.G."/>
            <person name="Chettri P."/>
            <person name="Cox M.P."/>
            <person name="Datema E."/>
            <person name="de Vries R.P."/>
            <person name="Dhillon B."/>
            <person name="Ganley A.R."/>
            <person name="Griffiths S.A."/>
            <person name="Guo Y."/>
            <person name="Hamelin R.C."/>
            <person name="Henrissat B."/>
            <person name="Kabir M.S."/>
            <person name="Jashni M.K."/>
            <person name="Kema G."/>
            <person name="Klaubauf S."/>
            <person name="Lapidus A."/>
            <person name="Levasseur A."/>
            <person name="Lindquist E."/>
            <person name="Mehrabi R."/>
            <person name="Ohm R.A."/>
            <person name="Owen T.J."/>
            <person name="Salamov A."/>
            <person name="Schwelm A."/>
            <person name="Schijlen E."/>
            <person name="Sun H."/>
            <person name="van den Burg H.A."/>
            <person name="van Ham R.C.H.J."/>
            <person name="Zhang S."/>
            <person name="Goodwin S.B."/>
            <person name="Grigoriev I.V."/>
            <person name="Collemare J."/>
            <person name="Bradshaw R.E."/>
        </authorList>
    </citation>
    <scope>NUCLEOTIDE SEQUENCE [LARGE SCALE GENOMIC DNA]</scope>
    <source>
        <strain evidence="2">NZE10 / CBS 128990</strain>
    </source>
</reference>
<dbReference type="eggNOG" id="ENOG502SCBF">
    <property type="taxonomic scope" value="Eukaryota"/>
</dbReference>
<proteinExistence type="predicted"/>
<dbReference type="AlphaFoldDB" id="N1PK56"/>
<keyword evidence="2" id="KW-1185">Reference proteome</keyword>